<feature type="transmembrane region" description="Helical" evidence="6">
    <location>
        <begin position="146"/>
        <end position="166"/>
    </location>
</feature>
<feature type="transmembrane region" description="Helical" evidence="6">
    <location>
        <begin position="172"/>
        <end position="192"/>
    </location>
</feature>
<comment type="caution">
    <text evidence="7">The sequence shown here is derived from an EMBL/GenBank/DDBJ whole genome shotgun (WGS) entry which is preliminary data.</text>
</comment>
<feature type="transmembrane region" description="Helical" evidence="6">
    <location>
        <begin position="213"/>
        <end position="234"/>
    </location>
</feature>
<feature type="transmembrane region" description="Helical" evidence="6">
    <location>
        <begin position="365"/>
        <end position="385"/>
    </location>
</feature>
<keyword evidence="8" id="KW-1185">Reference proteome</keyword>
<organism evidence="7 8">
    <name type="scientific">Azonexus hydrophilus</name>
    <dbReference type="NCBI Taxonomy" id="418702"/>
    <lineage>
        <taxon>Bacteria</taxon>
        <taxon>Pseudomonadati</taxon>
        <taxon>Pseudomonadota</taxon>
        <taxon>Betaproteobacteria</taxon>
        <taxon>Rhodocyclales</taxon>
        <taxon>Azonexaceae</taxon>
        <taxon>Azonexus</taxon>
    </lineage>
</organism>
<feature type="transmembrane region" description="Helical" evidence="6">
    <location>
        <begin position="254"/>
        <end position="276"/>
    </location>
</feature>
<dbReference type="PANTHER" id="PTHR30250:SF11">
    <property type="entry name" value="O-ANTIGEN TRANSPORTER-RELATED"/>
    <property type="match status" value="1"/>
</dbReference>
<dbReference type="InterPro" id="IPR050833">
    <property type="entry name" value="Poly_Biosynth_Transport"/>
</dbReference>
<feature type="transmembrane region" description="Helical" evidence="6">
    <location>
        <begin position="296"/>
        <end position="318"/>
    </location>
</feature>
<evidence type="ECO:0000256" key="6">
    <source>
        <dbReference type="SAM" id="Phobius"/>
    </source>
</evidence>
<accession>A0A1R1I7C5</accession>
<feature type="transmembrane region" description="Helical" evidence="6">
    <location>
        <begin position="473"/>
        <end position="494"/>
    </location>
</feature>
<dbReference type="STRING" id="418702.BJN45_04930"/>
<gene>
    <name evidence="7" type="ORF">BJN45_04930</name>
</gene>
<evidence type="ECO:0000256" key="2">
    <source>
        <dbReference type="ARBA" id="ARBA00022475"/>
    </source>
</evidence>
<dbReference type="PANTHER" id="PTHR30250">
    <property type="entry name" value="PST FAMILY PREDICTED COLANIC ACID TRANSPORTER"/>
    <property type="match status" value="1"/>
</dbReference>
<dbReference type="Proteomes" id="UP000187526">
    <property type="component" value="Unassembled WGS sequence"/>
</dbReference>
<name>A0A1R1I7C5_9RHOO</name>
<evidence type="ECO:0000313" key="8">
    <source>
        <dbReference type="Proteomes" id="UP000187526"/>
    </source>
</evidence>
<feature type="transmembrane region" description="Helical" evidence="6">
    <location>
        <begin position="43"/>
        <end position="66"/>
    </location>
</feature>
<evidence type="ECO:0000256" key="1">
    <source>
        <dbReference type="ARBA" id="ARBA00004651"/>
    </source>
</evidence>
<evidence type="ECO:0000256" key="3">
    <source>
        <dbReference type="ARBA" id="ARBA00022692"/>
    </source>
</evidence>
<proteinExistence type="predicted"/>
<keyword evidence="2" id="KW-1003">Cell membrane</keyword>
<evidence type="ECO:0008006" key="9">
    <source>
        <dbReference type="Google" id="ProtNLM"/>
    </source>
</evidence>
<dbReference type="AlphaFoldDB" id="A0A1R1I7C5"/>
<comment type="subcellular location">
    <subcellularLocation>
        <location evidence="1">Cell membrane</location>
        <topology evidence="1">Multi-pass membrane protein</topology>
    </subcellularLocation>
</comment>
<dbReference type="EMBL" id="MTHD01000002">
    <property type="protein sequence ID" value="OMG54574.1"/>
    <property type="molecule type" value="Genomic_DNA"/>
</dbReference>
<keyword evidence="4 6" id="KW-1133">Transmembrane helix</keyword>
<evidence type="ECO:0000256" key="5">
    <source>
        <dbReference type="ARBA" id="ARBA00023136"/>
    </source>
</evidence>
<evidence type="ECO:0000313" key="7">
    <source>
        <dbReference type="EMBL" id="OMG54574.1"/>
    </source>
</evidence>
<protein>
    <recommendedName>
        <fullName evidence="9">Polysaccharide biosynthesis protein C-terminal domain-containing protein</fullName>
    </recommendedName>
</protein>
<sequence length="523" mass="57369">MSSIRKRFLFSAGANVARAAISLAVGLLVARGLGPTDYGNLAYLLGSFWAIRALLDMGSSSAFYTFIAQRGRDSHYYLVYFSWLAFQFLFSVVLVTLLLPSAVIESFWLGQDRELILLALLATFLQNQVWLTVVQMHEAERKTIRIQVAGLFVILAHLVLVASMLVSQWLSVRAVLWAIVGEYFVAAVWLSVRLRITEPQPSGVDGARDGLRSVVLAYIQYCRPMAVIAVFSFGYEMADRWLLQRYGGAAQQGFYQVAAQLSTISLLAASSILNIFWKEIAEANERGAHERVAGLYLKTTQSLVFLAAGVTCFLAPWAELLVDVLLGSAYHAAWPVLFLMLFYPIHQAIGQINGTLFMATGRNSVYMRLTVTGLLVSVPVSYVLIAPGSALGGVGLGLGAMGLALKILGLNFLFVNIQSWVISRCYGIQFQWRNQIGAIVILLLIGYACKFSVDQLLAWIQPSFGASARIGMLIGMIGAGLLYLGGVLMVLMLIPRLAGMTQHEVTGYLQKIRNIGRLGGNER</sequence>
<keyword evidence="5 6" id="KW-0472">Membrane</keyword>
<feature type="transmembrane region" description="Helical" evidence="6">
    <location>
        <begin position="391"/>
        <end position="415"/>
    </location>
</feature>
<reference evidence="7 8" key="1">
    <citation type="submission" date="2016-10" db="EMBL/GenBank/DDBJ databases">
        <title>Alkaliphiles isolated from bioreactors.</title>
        <authorList>
            <person name="Salah Z."/>
            <person name="Rout S.P."/>
            <person name="Humphreys P.N."/>
        </authorList>
    </citation>
    <scope>NUCLEOTIDE SEQUENCE [LARGE SCALE GENOMIC DNA]</scope>
    <source>
        <strain evidence="7 8">ZS02</strain>
    </source>
</reference>
<feature type="transmembrane region" description="Helical" evidence="6">
    <location>
        <begin position="78"/>
        <end position="103"/>
    </location>
</feature>
<feature type="transmembrane region" description="Helical" evidence="6">
    <location>
        <begin position="436"/>
        <end position="453"/>
    </location>
</feature>
<dbReference type="GO" id="GO:0005886">
    <property type="term" value="C:plasma membrane"/>
    <property type="evidence" value="ECO:0007669"/>
    <property type="project" value="UniProtKB-SubCell"/>
</dbReference>
<feature type="transmembrane region" description="Helical" evidence="6">
    <location>
        <begin position="115"/>
        <end position="134"/>
    </location>
</feature>
<evidence type="ECO:0000256" key="4">
    <source>
        <dbReference type="ARBA" id="ARBA00022989"/>
    </source>
</evidence>
<dbReference type="RefSeq" id="WP_076092741.1">
    <property type="nucleotide sequence ID" value="NZ_MTHD01000002.1"/>
</dbReference>
<keyword evidence="3 6" id="KW-0812">Transmembrane</keyword>